<sequence>MTTQNTGNRKGKVGDQEVVFEVTVTLNNGHICGAEGLLKSPQGIQNQLAGATVDLLDEATGNIYAVFVAPHRFSFMDGYIKVDQLF</sequence>
<comment type="caution">
    <text evidence="1">The sequence shown here is derived from an EMBL/GenBank/DDBJ whole genome shotgun (WGS) entry which is preliminary data.</text>
</comment>
<organism evidence="1 2">
    <name type="scientific">Vibrio navarrensis</name>
    <dbReference type="NCBI Taxonomy" id="29495"/>
    <lineage>
        <taxon>Bacteria</taxon>
        <taxon>Pseudomonadati</taxon>
        <taxon>Pseudomonadota</taxon>
        <taxon>Gammaproteobacteria</taxon>
        <taxon>Vibrionales</taxon>
        <taxon>Vibrionaceae</taxon>
        <taxon>Vibrio</taxon>
    </lineage>
</organism>
<dbReference type="AlphaFoldDB" id="A0AAI9GB19"/>
<protein>
    <submittedName>
        <fullName evidence="1">Uncharacterized protein</fullName>
    </submittedName>
</protein>
<evidence type="ECO:0000313" key="2">
    <source>
        <dbReference type="Proteomes" id="UP001253463"/>
    </source>
</evidence>
<evidence type="ECO:0000313" key="1">
    <source>
        <dbReference type="EMBL" id="ELN6934385.1"/>
    </source>
</evidence>
<name>A0AAI9GB19_9VIBR</name>
<gene>
    <name evidence="1" type="ORF">RZY48_003872</name>
</gene>
<dbReference type="EMBL" id="ABNSCA010000019">
    <property type="protein sequence ID" value="ELN6934385.1"/>
    <property type="molecule type" value="Genomic_DNA"/>
</dbReference>
<accession>A0AAI9GB19</accession>
<dbReference type="Proteomes" id="UP001253463">
    <property type="component" value="Unassembled WGS sequence"/>
</dbReference>
<reference evidence="1" key="1">
    <citation type="submission" date="2023-10" db="EMBL/GenBank/DDBJ databases">
        <authorList>
            <consortium name="PulseNet: The National Subtyping Network for Foodborne Disease Surveillance"/>
        </authorList>
    </citation>
    <scope>NUCLEOTIDE SEQUENCE</scope>
    <source>
        <strain evidence="1">PNUSAV004886</strain>
    </source>
</reference>
<proteinExistence type="predicted"/>